<dbReference type="InterPro" id="IPR036865">
    <property type="entry name" value="CRAL-TRIO_dom_sf"/>
</dbReference>
<keyword evidence="2" id="KW-0812">Transmembrane</keyword>
<reference evidence="4" key="1">
    <citation type="submission" date="2016-04" db="EMBL/GenBank/DDBJ databases">
        <authorList>
            <person name="Evans L.H."/>
            <person name="Alamgir A."/>
            <person name="Owens N."/>
            <person name="Weber N.D."/>
            <person name="Virtaneva K."/>
            <person name="Barbian K."/>
            <person name="Babar A."/>
            <person name="Rosenke K."/>
        </authorList>
    </citation>
    <scope>NUCLEOTIDE SEQUENCE [LARGE SCALE GENOMIC DNA]</scope>
    <source>
        <strain evidence="4">CBS 101.48</strain>
    </source>
</reference>
<evidence type="ECO:0000313" key="5">
    <source>
        <dbReference type="Proteomes" id="UP000078561"/>
    </source>
</evidence>
<dbReference type="InterPro" id="IPR052432">
    <property type="entry name" value="PITP/CRAL-TRIO"/>
</dbReference>
<dbReference type="SUPFAM" id="SSF46938">
    <property type="entry name" value="CRAL/TRIO N-terminal domain"/>
    <property type="match status" value="1"/>
</dbReference>
<evidence type="ECO:0000313" key="4">
    <source>
        <dbReference type="EMBL" id="SAM09180.1"/>
    </source>
</evidence>
<dbReference type="PROSITE" id="PS50191">
    <property type="entry name" value="CRAL_TRIO"/>
    <property type="match status" value="1"/>
</dbReference>
<dbReference type="InterPro" id="IPR036273">
    <property type="entry name" value="CRAL/TRIO_N_dom_sf"/>
</dbReference>
<dbReference type="SMART" id="SM00516">
    <property type="entry name" value="SEC14"/>
    <property type="match status" value="1"/>
</dbReference>
<feature type="compositionally biased region" description="Low complexity" evidence="1">
    <location>
        <begin position="378"/>
        <end position="390"/>
    </location>
</feature>
<evidence type="ECO:0000259" key="3">
    <source>
        <dbReference type="PROSITE" id="PS50191"/>
    </source>
</evidence>
<feature type="compositionally biased region" description="Polar residues" evidence="1">
    <location>
        <begin position="299"/>
        <end position="315"/>
    </location>
</feature>
<dbReference type="OMA" id="MNFGWMY"/>
<dbReference type="OrthoDB" id="75724at2759"/>
<dbReference type="Gene3D" id="3.40.525.10">
    <property type="entry name" value="CRAL-TRIO lipid binding domain"/>
    <property type="match status" value="1"/>
</dbReference>
<dbReference type="PANTHER" id="PTHR46590">
    <property type="entry name" value="PHOSPHATIDYLINOSITOL TRANSFER PROTEIN CSR1-RELATED"/>
    <property type="match status" value="1"/>
</dbReference>
<name>A0A168SYU0_ABSGL</name>
<evidence type="ECO:0000256" key="1">
    <source>
        <dbReference type="SAM" id="MobiDB-lite"/>
    </source>
</evidence>
<proteinExistence type="predicted"/>
<sequence length="573" mass="64819">MSTVSPTQQQILDLNAQYLDNADLLSSLETKLKHGLEDLVLPPPDLAFATEFVEDHVTLFRFLKDSEFDETLAYGRIMDTILWRKEMNMDQISWDTIHSSFYNHDQPAFAFFHKQDRFERPVAVIRMRHFPNFGGLALSETIPPFACLVMEIARKWTCELTRLNEQGGERGLPVLVSQIVVVIDISKSPMVPLEKRLIQELRAVTDDRFPGFFGSIYIMNFGWMYQGLWQMVKLLLSDRAKSKINFPSAQEVKEYIDEDSLLQELGGTDTYEWTLENDTILQKYGSGWKMKSPPPTPISLESTTRPSRSPSIASTYSSDDFYDALESPALTDYEYQEHHHQHIQPLMPMTPGGYTSVYGTPGSLTPIGIRSPSHWPPSSSLTATSSTTRSLFPAPPSSTKQYFHLTGIHIPSFLASIFGSGPSYTVTETTPPHEGVCGVDLSYRLTNIALERRQFEANRTMDLMVEQQTLQRREPHFPHLLPADSTAPLTMKLRRSEQRLMRITRRLFRLSFAYNGTLYWVLLYIFLRGPVEQSVHQILAKMIKNPRTTTFTTIGVAASLAGGLGASLASSLG</sequence>
<dbReference type="Proteomes" id="UP000078561">
    <property type="component" value="Unassembled WGS sequence"/>
</dbReference>
<feature type="transmembrane region" description="Helical" evidence="2">
    <location>
        <begin position="548"/>
        <end position="569"/>
    </location>
</feature>
<evidence type="ECO:0000256" key="2">
    <source>
        <dbReference type="SAM" id="Phobius"/>
    </source>
</evidence>
<keyword evidence="2" id="KW-1133">Transmembrane helix</keyword>
<keyword evidence="2" id="KW-0472">Membrane</keyword>
<dbReference type="PANTHER" id="PTHR46590:SF4">
    <property type="entry name" value="CRAL-TRIO DOMAIN-CONTAINING PROTEIN"/>
    <property type="match status" value="1"/>
</dbReference>
<keyword evidence="5" id="KW-1185">Reference proteome</keyword>
<dbReference type="InterPro" id="IPR001251">
    <property type="entry name" value="CRAL-TRIO_dom"/>
</dbReference>
<accession>A0A168SYU0</accession>
<dbReference type="EMBL" id="LT554985">
    <property type="protein sequence ID" value="SAM09180.1"/>
    <property type="molecule type" value="Genomic_DNA"/>
</dbReference>
<dbReference type="Pfam" id="PF00650">
    <property type="entry name" value="CRAL_TRIO"/>
    <property type="match status" value="1"/>
</dbReference>
<feature type="region of interest" description="Disordered" evidence="1">
    <location>
        <begin position="286"/>
        <end position="315"/>
    </location>
</feature>
<organism evidence="4">
    <name type="scientific">Absidia glauca</name>
    <name type="common">Pin mould</name>
    <dbReference type="NCBI Taxonomy" id="4829"/>
    <lineage>
        <taxon>Eukaryota</taxon>
        <taxon>Fungi</taxon>
        <taxon>Fungi incertae sedis</taxon>
        <taxon>Mucoromycota</taxon>
        <taxon>Mucoromycotina</taxon>
        <taxon>Mucoromycetes</taxon>
        <taxon>Mucorales</taxon>
        <taxon>Cunninghamellaceae</taxon>
        <taxon>Absidia</taxon>
    </lineage>
</organism>
<dbReference type="AlphaFoldDB" id="A0A168SYU0"/>
<dbReference type="SUPFAM" id="SSF52087">
    <property type="entry name" value="CRAL/TRIO domain"/>
    <property type="match status" value="1"/>
</dbReference>
<gene>
    <name evidence="4" type="primary">ABSGL_14854.1 scaffold 14966</name>
</gene>
<dbReference type="InParanoid" id="A0A168SYU0"/>
<protein>
    <recommendedName>
        <fullName evidence="3">CRAL-TRIO domain-containing protein</fullName>
    </recommendedName>
</protein>
<feature type="region of interest" description="Disordered" evidence="1">
    <location>
        <begin position="368"/>
        <end position="393"/>
    </location>
</feature>
<dbReference type="CDD" id="cd00170">
    <property type="entry name" value="SEC14"/>
    <property type="match status" value="1"/>
</dbReference>
<feature type="domain" description="CRAL-TRIO" evidence="3">
    <location>
        <begin position="112"/>
        <end position="273"/>
    </location>
</feature>
<feature type="transmembrane region" description="Helical" evidence="2">
    <location>
        <begin position="507"/>
        <end position="527"/>
    </location>
</feature>